<evidence type="ECO:0000313" key="2">
    <source>
        <dbReference type="EMBL" id="OAF18354.1"/>
    </source>
</evidence>
<keyword evidence="3" id="KW-1185">Reference proteome</keyword>
<dbReference type="Proteomes" id="UP000077173">
    <property type="component" value="Unassembled WGS sequence"/>
</dbReference>
<dbReference type="GeneID" id="32587731"/>
<dbReference type="Pfam" id="PF21834">
    <property type="entry name" value="DUF6894"/>
    <property type="match status" value="1"/>
</dbReference>
<comment type="caution">
    <text evidence="2">The sequence shown here is derived from an EMBL/GenBank/DDBJ whole genome shotgun (WGS) entry which is preliminary data.</text>
</comment>
<sequence length="78" mass="8763">MPRFYFDYHDCNEVIIDDVGYDLSDRLAVRRLALESLGQAILDGASRNVLGQLAIEVRDAAGPVLRVSATIEMEEPRR</sequence>
<protein>
    <recommendedName>
        <fullName evidence="1">DUF6894 domain-containing protein</fullName>
    </recommendedName>
</protein>
<feature type="domain" description="DUF6894" evidence="1">
    <location>
        <begin position="3"/>
        <end position="69"/>
    </location>
</feature>
<dbReference type="InterPro" id="IPR054189">
    <property type="entry name" value="DUF6894"/>
</dbReference>
<dbReference type="RefSeq" id="WP_027551435.1">
    <property type="nucleotide sequence ID" value="NZ_LSEF01000034.1"/>
</dbReference>
<dbReference type="EMBL" id="LSEF01000034">
    <property type="protein sequence ID" value="OAF18354.1"/>
    <property type="molecule type" value="Genomic_DNA"/>
</dbReference>
<accession>A0A176ZDS4</accession>
<proteinExistence type="predicted"/>
<name>A0A176ZDS4_9BRAD</name>
<reference evidence="2 3" key="1">
    <citation type="submission" date="2016-02" db="EMBL/GenBank/DDBJ databases">
        <title>Draft genome sequence of the strain BR 10247T Bradyrhizobium neotropicale isolated from nodules of Centrolobium paraense.</title>
        <authorList>
            <person name="Simoes-Araujo J.L."/>
            <person name="Barauna A.C."/>
            <person name="Silva K."/>
            <person name="Zilli J.E."/>
        </authorList>
    </citation>
    <scope>NUCLEOTIDE SEQUENCE [LARGE SCALE GENOMIC DNA]</scope>
    <source>
        <strain evidence="2 3">BR 10247</strain>
    </source>
</reference>
<dbReference type="AlphaFoldDB" id="A0A176ZDS4"/>
<evidence type="ECO:0000259" key="1">
    <source>
        <dbReference type="Pfam" id="PF21834"/>
    </source>
</evidence>
<organism evidence="2 3">
    <name type="scientific">Bradyrhizobium neotropicale</name>
    <dbReference type="NCBI Taxonomy" id="1497615"/>
    <lineage>
        <taxon>Bacteria</taxon>
        <taxon>Pseudomonadati</taxon>
        <taxon>Pseudomonadota</taxon>
        <taxon>Alphaproteobacteria</taxon>
        <taxon>Hyphomicrobiales</taxon>
        <taxon>Nitrobacteraceae</taxon>
        <taxon>Bradyrhizobium</taxon>
    </lineage>
</organism>
<gene>
    <name evidence="2" type="ORF">AXW67_04300</name>
</gene>
<evidence type="ECO:0000313" key="3">
    <source>
        <dbReference type="Proteomes" id="UP000077173"/>
    </source>
</evidence>